<dbReference type="PANTHER" id="PTHR30303">
    <property type="entry name" value="HYDROGENASE ISOENZYMES FORMATION PROTEIN HYPE"/>
    <property type="match status" value="1"/>
</dbReference>
<dbReference type="AlphaFoldDB" id="X1H3P7"/>
<evidence type="ECO:0000313" key="2">
    <source>
        <dbReference type="EMBL" id="GAH64806.1"/>
    </source>
</evidence>
<feature type="domain" description="PurM-like C-terminal" evidence="1">
    <location>
        <begin position="1"/>
        <end position="66"/>
    </location>
</feature>
<reference evidence="2" key="1">
    <citation type="journal article" date="2014" name="Front. Microbiol.">
        <title>High frequency of phylogenetically diverse reductive dehalogenase-homologous genes in deep subseafloor sedimentary metagenomes.</title>
        <authorList>
            <person name="Kawai M."/>
            <person name="Futagami T."/>
            <person name="Toyoda A."/>
            <person name="Takaki Y."/>
            <person name="Nishi S."/>
            <person name="Hori S."/>
            <person name="Arai W."/>
            <person name="Tsubouchi T."/>
            <person name="Morono Y."/>
            <person name="Uchiyama I."/>
            <person name="Ito T."/>
            <person name="Fujiyama A."/>
            <person name="Inagaki F."/>
            <person name="Takami H."/>
        </authorList>
    </citation>
    <scope>NUCLEOTIDE SEQUENCE</scope>
    <source>
        <strain evidence="2">Expedition CK06-06</strain>
    </source>
</reference>
<sequence>MQDDTGEGVMEALLEMADASKVGIKVYRDRIPIREETKIFSENLNFDPLWMISSGSLIISLRENSVRITIVKKKLAMQTIVLLKQNQSLEP</sequence>
<dbReference type="InterPro" id="IPR011854">
    <property type="entry name" value="HypE"/>
</dbReference>
<dbReference type="InterPro" id="IPR036676">
    <property type="entry name" value="PurM-like_C_sf"/>
</dbReference>
<dbReference type="EMBL" id="BARU01029256">
    <property type="protein sequence ID" value="GAH64806.1"/>
    <property type="molecule type" value="Genomic_DNA"/>
</dbReference>
<dbReference type="InterPro" id="IPR010918">
    <property type="entry name" value="PurM-like_C_dom"/>
</dbReference>
<comment type="caution">
    <text evidence="2">The sequence shown here is derived from an EMBL/GenBank/DDBJ whole genome shotgun (WGS) entry which is preliminary data.</text>
</comment>
<name>X1H3P7_9ZZZZ</name>
<evidence type="ECO:0000259" key="1">
    <source>
        <dbReference type="Pfam" id="PF02769"/>
    </source>
</evidence>
<organism evidence="2">
    <name type="scientific">marine sediment metagenome</name>
    <dbReference type="NCBI Taxonomy" id="412755"/>
    <lineage>
        <taxon>unclassified sequences</taxon>
        <taxon>metagenomes</taxon>
        <taxon>ecological metagenomes</taxon>
    </lineage>
</organism>
<dbReference type="GO" id="GO:0051604">
    <property type="term" value="P:protein maturation"/>
    <property type="evidence" value="ECO:0007669"/>
    <property type="project" value="TreeGrafter"/>
</dbReference>
<accession>X1H3P7</accession>
<dbReference type="Pfam" id="PF02769">
    <property type="entry name" value="AIRS_C"/>
    <property type="match status" value="1"/>
</dbReference>
<proteinExistence type="predicted"/>
<dbReference type="Gene3D" id="3.90.650.10">
    <property type="entry name" value="PurM-like C-terminal domain"/>
    <property type="match status" value="1"/>
</dbReference>
<dbReference type="SUPFAM" id="SSF56042">
    <property type="entry name" value="PurM C-terminal domain-like"/>
    <property type="match status" value="1"/>
</dbReference>
<dbReference type="PANTHER" id="PTHR30303:SF4">
    <property type="entry name" value="HYDROGENASE EXPRESSION_FORMATION PROTEIN HYPE"/>
    <property type="match status" value="1"/>
</dbReference>
<protein>
    <recommendedName>
        <fullName evidence="1">PurM-like C-terminal domain-containing protein</fullName>
    </recommendedName>
</protein>
<gene>
    <name evidence="2" type="ORF">S03H2_46573</name>
</gene>